<name>A0A2T7C8P8_9POAL</name>
<evidence type="ECO:0000313" key="2">
    <source>
        <dbReference type="EMBL" id="PUZ39708.1"/>
    </source>
</evidence>
<accession>A0A2T7C8P8</accession>
<reference evidence="2 3" key="1">
    <citation type="submission" date="2018-04" db="EMBL/GenBank/DDBJ databases">
        <title>WGS assembly of Panicum hallii var. hallii HAL2.</title>
        <authorList>
            <person name="Lovell J."/>
            <person name="Jenkins J."/>
            <person name="Lowry D."/>
            <person name="Mamidi S."/>
            <person name="Sreedasyam A."/>
            <person name="Weng X."/>
            <person name="Barry K."/>
            <person name="Bonette J."/>
            <person name="Campitelli B."/>
            <person name="Daum C."/>
            <person name="Gordon S."/>
            <person name="Gould B."/>
            <person name="Lipzen A."/>
            <person name="MacQueen A."/>
            <person name="Palacio-Mejia J."/>
            <person name="Plott C."/>
            <person name="Shakirov E."/>
            <person name="Shu S."/>
            <person name="Yoshinaga Y."/>
            <person name="Zane M."/>
            <person name="Rokhsar D."/>
            <person name="Grimwood J."/>
            <person name="Schmutz J."/>
            <person name="Juenger T."/>
        </authorList>
    </citation>
    <scope>NUCLEOTIDE SEQUENCE [LARGE SCALE GENOMIC DNA]</scope>
    <source>
        <strain evidence="3">cv. HAL2</strain>
    </source>
</reference>
<proteinExistence type="predicted"/>
<evidence type="ECO:0000313" key="3">
    <source>
        <dbReference type="Proteomes" id="UP000244336"/>
    </source>
</evidence>
<evidence type="ECO:0000256" key="1">
    <source>
        <dbReference type="SAM" id="MobiDB-lite"/>
    </source>
</evidence>
<sequence>MARTVRCHHVRHLLRQPVGLQPHPCSPPMGHPVVRQLHQNAFWHGAGVGHYRRFAAGGKGARVAASSSGSSAGSGAIVAASSSTAGEASRRRPGATDPAASRTTHWSPEKLGELLVQEMTQMVSTEVARKRRTSIKGNRQIASHLTLQIEHKPSNHICARIKSRIYTTESSRYHNTYLEMKACKS</sequence>
<organism evidence="2 3">
    <name type="scientific">Panicum hallii var. hallii</name>
    <dbReference type="NCBI Taxonomy" id="1504633"/>
    <lineage>
        <taxon>Eukaryota</taxon>
        <taxon>Viridiplantae</taxon>
        <taxon>Streptophyta</taxon>
        <taxon>Embryophyta</taxon>
        <taxon>Tracheophyta</taxon>
        <taxon>Spermatophyta</taxon>
        <taxon>Magnoliopsida</taxon>
        <taxon>Liliopsida</taxon>
        <taxon>Poales</taxon>
        <taxon>Poaceae</taxon>
        <taxon>PACMAD clade</taxon>
        <taxon>Panicoideae</taxon>
        <taxon>Panicodae</taxon>
        <taxon>Paniceae</taxon>
        <taxon>Panicinae</taxon>
        <taxon>Panicum</taxon>
        <taxon>Panicum sect. Panicum</taxon>
    </lineage>
</organism>
<dbReference type="Proteomes" id="UP000244336">
    <property type="component" value="Chromosome 9"/>
</dbReference>
<dbReference type="Gramene" id="PUZ39708">
    <property type="protein sequence ID" value="PUZ39708"/>
    <property type="gene ID" value="GQ55_9G357000"/>
</dbReference>
<protein>
    <submittedName>
        <fullName evidence="2">Uncharacterized protein</fullName>
    </submittedName>
</protein>
<dbReference type="EMBL" id="CM009757">
    <property type="protein sequence ID" value="PUZ39708.1"/>
    <property type="molecule type" value="Genomic_DNA"/>
</dbReference>
<dbReference type="AlphaFoldDB" id="A0A2T7C8P8"/>
<gene>
    <name evidence="2" type="ORF">GQ55_9G357000</name>
</gene>
<feature type="region of interest" description="Disordered" evidence="1">
    <location>
        <begin position="82"/>
        <end position="109"/>
    </location>
</feature>
<keyword evidence="3" id="KW-1185">Reference proteome</keyword>